<proteinExistence type="predicted"/>
<reference evidence="2" key="1">
    <citation type="submission" date="2014-09" db="EMBL/GenBank/DDBJ databases">
        <authorList>
            <person name="Magalhaes I.L.F."/>
            <person name="Oliveira U."/>
            <person name="Santos F.R."/>
            <person name="Vidigal T.H.D.A."/>
            <person name="Brescovit A.D."/>
            <person name="Santos A.J."/>
        </authorList>
    </citation>
    <scope>NUCLEOTIDE SEQUENCE</scope>
    <source>
        <tissue evidence="2">Shoot tissue taken approximately 20 cm above the soil surface</tissue>
    </source>
</reference>
<accession>A0A0A8YN16</accession>
<reference evidence="2" key="2">
    <citation type="journal article" date="2015" name="Data Brief">
        <title>Shoot transcriptome of the giant reed, Arundo donax.</title>
        <authorList>
            <person name="Barrero R.A."/>
            <person name="Guerrero F.D."/>
            <person name="Moolhuijzen P."/>
            <person name="Goolsby J.A."/>
            <person name="Tidwell J."/>
            <person name="Bellgard S.E."/>
            <person name="Bellgard M.I."/>
        </authorList>
    </citation>
    <scope>NUCLEOTIDE SEQUENCE</scope>
    <source>
        <tissue evidence="2">Shoot tissue taken approximately 20 cm above the soil surface</tissue>
    </source>
</reference>
<dbReference type="AlphaFoldDB" id="A0A0A8YN16"/>
<evidence type="ECO:0000256" key="1">
    <source>
        <dbReference type="SAM" id="MobiDB-lite"/>
    </source>
</evidence>
<feature type="compositionally biased region" description="Basic and acidic residues" evidence="1">
    <location>
        <begin position="12"/>
        <end position="25"/>
    </location>
</feature>
<feature type="compositionally biased region" description="Basic residues" evidence="1">
    <location>
        <begin position="1"/>
        <end position="11"/>
    </location>
</feature>
<evidence type="ECO:0000313" key="2">
    <source>
        <dbReference type="EMBL" id="JAD28064.1"/>
    </source>
</evidence>
<organism evidence="2">
    <name type="scientific">Arundo donax</name>
    <name type="common">Giant reed</name>
    <name type="synonym">Donax arundinaceus</name>
    <dbReference type="NCBI Taxonomy" id="35708"/>
    <lineage>
        <taxon>Eukaryota</taxon>
        <taxon>Viridiplantae</taxon>
        <taxon>Streptophyta</taxon>
        <taxon>Embryophyta</taxon>
        <taxon>Tracheophyta</taxon>
        <taxon>Spermatophyta</taxon>
        <taxon>Magnoliopsida</taxon>
        <taxon>Liliopsida</taxon>
        <taxon>Poales</taxon>
        <taxon>Poaceae</taxon>
        <taxon>PACMAD clade</taxon>
        <taxon>Arundinoideae</taxon>
        <taxon>Arundineae</taxon>
        <taxon>Arundo</taxon>
    </lineage>
</organism>
<sequence>MKPVRTNKKGRQQKETRKGKKKGDQ</sequence>
<dbReference type="EMBL" id="GBRH01269831">
    <property type="protein sequence ID" value="JAD28064.1"/>
    <property type="molecule type" value="Transcribed_RNA"/>
</dbReference>
<protein>
    <submittedName>
        <fullName evidence="2">Uncharacterized protein</fullName>
    </submittedName>
</protein>
<feature type="region of interest" description="Disordered" evidence="1">
    <location>
        <begin position="1"/>
        <end position="25"/>
    </location>
</feature>
<name>A0A0A8YN16_ARUDO</name>